<keyword evidence="15" id="KW-1185">Reference proteome</keyword>
<keyword evidence="2 11" id="KW-0547">Nucleotide-binding</keyword>
<keyword evidence="4 11" id="KW-0347">Helicase</keyword>
<keyword evidence="5 11" id="KW-0067">ATP-binding</keyword>
<dbReference type="PROSITE" id="PS51198">
    <property type="entry name" value="UVRD_HELICASE_ATP_BIND"/>
    <property type="match status" value="1"/>
</dbReference>
<feature type="domain" description="UvrD-like helicase ATP-binding" evidence="12">
    <location>
        <begin position="5"/>
        <end position="288"/>
    </location>
</feature>
<dbReference type="GO" id="GO:0005524">
    <property type="term" value="F:ATP binding"/>
    <property type="evidence" value="ECO:0007669"/>
    <property type="project" value="UniProtKB-UniRule"/>
</dbReference>
<feature type="binding site" evidence="11">
    <location>
        <begin position="26"/>
        <end position="33"/>
    </location>
    <ligand>
        <name>ATP</name>
        <dbReference type="ChEBI" id="CHEBI:30616"/>
    </ligand>
</feature>
<keyword evidence="7" id="KW-0413">Isomerase</keyword>
<dbReference type="GO" id="GO:0016787">
    <property type="term" value="F:hydrolase activity"/>
    <property type="evidence" value="ECO:0007669"/>
    <property type="project" value="UniProtKB-UniRule"/>
</dbReference>
<dbReference type="InterPro" id="IPR027417">
    <property type="entry name" value="P-loop_NTPase"/>
</dbReference>
<evidence type="ECO:0000256" key="9">
    <source>
        <dbReference type="ARBA" id="ARBA00034808"/>
    </source>
</evidence>
<gene>
    <name evidence="14" type="ORF">GII36_04485</name>
</gene>
<evidence type="ECO:0000259" key="13">
    <source>
        <dbReference type="PROSITE" id="PS51217"/>
    </source>
</evidence>
<comment type="catalytic activity">
    <reaction evidence="8">
        <text>Couples ATP hydrolysis with the unwinding of duplex DNA by translocating in the 3'-5' direction.</text>
        <dbReference type="EC" id="5.6.2.4"/>
    </reaction>
</comment>
<comment type="catalytic activity">
    <reaction evidence="10">
        <text>ATP + H2O = ADP + phosphate + H(+)</text>
        <dbReference type="Rhea" id="RHEA:13065"/>
        <dbReference type="ChEBI" id="CHEBI:15377"/>
        <dbReference type="ChEBI" id="CHEBI:15378"/>
        <dbReference type="ChEBI" id="CHEBI:30616"/>
        <dbReference type="ChEBI" id="CHEBI:43474"/>
        <dbReference type="ChEBI" id="CHEBI:456216"/>
        <dbReference type="EC" id="5.6.2.4"/>
    </reaction>
</comment>
<keyword evidence="6" id="KW-0238">DNA-binding</keyword>
<dbReference type="InterPro" id="IPR013986">
    <property type="entry name" value="DExx_box_DNA_helicase_dom_sf"/>
</dbReference>
<dbReference type="AlphaFoldDB" id="A0A857MKJ4"/>
<evidence type="ECO:0000313" key="15">
    <source>
        <dbReference type="Proteomes" id="UP001059824"/>
    </source>
</evidence>
<dbReference type="GO" id="GO:0003677">
    <property type="term" value="F:DNA binding"/>
    <property type="evidence" value="ECO:0007669"/>
    <property type="project" value="UniProtKB-KW"/>
</dbReference>
<dbReference type="InterPro" id="IPR000212">
    <property type="entry name" value="DNA_helicase_UvrD/REP"/>
</dbReference>
<dbReference type="GO" id="GO:0005829">
    <property type="term" value="C:cytosol"/>
    <property type="evidence" value="ECO:0007669"/>
    <property type="project" value="TreeGrafter"/>
</dbReference>
<name>A0A857MKJ4_9BACT</name>
<dbReference type="InterPro" id="IPR014016">
    <property type="entry name" value="UvrD-like_ATP-bd"/>
</dbReference>
<dbReference type="InterPro" id="IPR014017">
    <property type="entry name" value="DNA_helicase_UvrD-like_C"/>
</dbReference>
<dbReference type="Gene3D" id="3.40.50.300">
    <property type="entry name" value="P-loop containing nucleotide triphosphate hydrolases"/>
    <property type="match status" value="2"/>
</dbReference>
<keyword evidence="3 11" id="KW-0378">Hydrolase</keyword>
<dbReference type="CDD" id="cd18807">
    <property type="entry name" value="SF1_C_UvrD"/>
    <property type="match status" value="1"/>
</dbReference>
<evidence type="ECO:0000256" key="6">
    <source>
        <dbReference type="ARBA" id="ARBA00023125"/>
    </source>
</evidence>
<evidence type="ECO:0000256" key="5">
    <source>
        <dbReference type="ARBA" id="ARBA00022840"/>
    </source>
</evidence>
<evidence type="ECO:0000313" key="14">
    <source>
        <dbReference type="EMBL" id="QHN43086.1"/>
    </source>
</evidence>
<dbReference type="CDD" id="cd17932">
    <property type="entry name" value="DEXQc_UvrD"/>
    <property type="match status" value="1"/>
</dbReference>
<evidence type="ECO:0000256" key="11">
    <source>
        <dbReference type="PROSITE-ProRule" id="PRU00560"/>
    </source>
</evidence>
<evidence type="ECO:0000256" key="3">
    <source>
        <dbReference type="ARBA" id="ARBA00022801"/>
    </source>
</evidence>
<evidence type="ECO:0000256" key="4">
    <source>
        <dbReference type="ARBA" id="ARBA00022806"/>
    </source>
</evidence>
<protein>
    <recommendedName>
        <fullName evidence="9">DNA 3'-5' helicase</fullName>
        <ecNumber evidence="9">5.6.2.4</ecNumber>
    </recommendedName>
</protein>
<dbReference type="GO" id="GO:0033202">
    <property type="term" value="C:DNA helicase complex"/>
    <property type="evidence" value="ECO:0007669"/>
    <property type="project" value="TreeGrafter"/>
</dbReference>
<dbReference type="PANTHER" id="PTHR11070:SF2">
    <property type="entry name" value="ATP-DEPENDENT DNA HELICASE SRS2"/>
    <property type="match status" value="1"/>
</dbReference>
<dbReference type="SUPFAM" id="SSF52540">
    <property type="entry name" value="P-loop containing nucleoside triphosphate hydrolases"/>
    <property type="match status" value="1"/>
</dbReference>
<dbReference type="Pfam" id="PF00580">
    <property type="entry name" value="UvrD-helicase"/>
    <property type="match status" value="1"/>
</dbReference>
<dbReference type="PROSITE" id="PS51217">
    <property type="entry name" value="UVRD_HELICASE_CTER"/>
    <property type="match status" value="1"/>
</dbReference>
<dbReference type="EC" id="5.6.2.4" evidence="9"/>
<proteinExistence type="inferred from homology"/>
<dbReference type="GO" id="GO:0000725">
    <property type="term" value="P:recombinational repair"/>
    <property type="evidence" value="ECO:0007669"/>
    <property type="project" value="TreeGrafter"/>
</dbReference>
<dbReference type="Pfam" id="PF13361">
    <property type="entry name" value="UvrD_C"/>
    <property type="match status" value="1"/>
</dbReference>
<evidence type="ECO:0000256" key="10">
    <source>
        <dbReference type="ARBA" id="ARBA00048988"/>
    </source>
</evidence>
<dbReference type="KEGG" id="mama:GII36_04485"/>
<feature type="domain" description="UvrD-like helicase C-terminal" evidence="13">
    <location>
        <begin position="289"/>
        <end position="557"/>
    </location>
</feature>
<evidence type="ECO:0000256" key="8">
    <source>
        <dbReference type="ARBA" id="ARBA00034617"/>
    </source>
</evidence>
<dbReference type="PANTHER" id="PTHR11070">
    <property type="entry name" value="UVRD / RECB / PCRA DNA HELICASE FAMILY MEMBER"/>
    <property type="match status" value="1"/>
</dbReference>
<dbReference type="GO" id="GO:0043138">
    <property type="term" value="F:3'-5' DNA helicase activity"/>
    <property type="evidence" value="ECO:0007669"/>
    <property type="project" value="UniProtKB-EC"/>
</dbReference>
<dbReference type="RefSeq" id="WP_260762908.1">
    <property type="nucleotide sequence ID" value="NZ_CP045921.1"/>
</dbReference>
<dbReference type="Gene3D" id="1.10.486.10">
    <property type="entry name" value="PCRA, domain 4"/>
    <property type="match status" value="1"/>
</dbReference>
<sequence>MNILEGLNEPQARAVQTTDGPVLILAGAGSGKTKALTHRIAYLIAEQGVWPNEILAVTFTNKAAREMRFRLADILQQDAAKRDFMPWMGTFHSICVRLLRMDGTHIGIQSNFVIYDEDDRRSVIKQAMKTLGVTDKQLKANAASSIISTEKNKLNDPETMLANAKYPYQQMIAEVYAEYEKQRRASGALDFDDLLIEVVRLLRDVPEVRQKWQQRFRHILIDEYQDTNAAQYAIVKLLVNTDRNICVVGDDWQSIYSWRGADFTNILNFERDFPGAEVVKLEQNYRSTQAILDAAQQVIAHNKNRTEKMLWTDSKQGSALQLQAYYSEDEEAAAVADHVDVQVRMGGREYDDFAVLYRTNAQSFALERAFRQRFMPVQIIGGMRFLDRAEVKDILAYLRLAYQPSDVASFLRIVNTPARGIGTVSVEKFLTWQRASGMDIIAAMTNAEQSSSVTGRARTALVSLGDMFRIIQVKLADNTPPGDVIEYIYDVSHYRTHLDDGTPKADERIENIASLVAEAATYADVQTFLEEVALMSSTDKANEKGQVTLMTLHAAKGLEFPVVHMVGMEEGVLPHARVFDGTPDDIEEERRLCYVGMTRAREELWLSYASSRRTFQQTSYNEPSRFLKEIDGLAGGREPMRAEASHFDDFYSDEMLGSGERVKSAQFGAGTVVDVDGMAVTIEFDNGSIKKLNIEYARLEKL</sequence>
<dbReference type="EMBL" id="CP045921">
    <property type="protein sequence ID" value="QHN43086.1"/>
    <property type="molecule type" value="Genomic_DNA"/>
</dbReference>
<dbReference type="Proteomes" id="UP001059824">
    <property type="component" value="Chromosome"/>
</dbReference>
<reference evidence="14" key="1">
    <citation type="journal article" date="2021" name="Nat. Microbiol.">
        <title>Cocultivation of an ultrasmall environmental parasitic bacterium with lytic ability against bacteria associated with wastewater foams.</title>
        <authorList>
            <person name="Batinovic S."/>
            <person name="Rose J.J.A."/>
            <person name="Ratcliffe J."/>
            <person name="Seviour R.J."/>
            <person name="Petrovski S."/>
        </authorList>
    </citation>
    <scope>NUCLEOTIDE SEQUENCE</scope>
    <source>
        <strain evidence="14">JR1</strain>
    </source>
</reference>
<evidence type="ECO:0000256" key="2">
    <source>
        <dbReference type="ARBA" id="ARBA00022741"/>
    </source>
</evidence>
<evidence type="ECO:0000256" key="7">
    <source>
        <dbReference type="ARBA" id="ARBA00023235"/>
    </source>
</evidence>
<organism evidence="14 15">
    <name type="scientific">Candidatus Mycosynbacter amalyticus</name>
    <dbReference type="NCBI Taxonomy" id="2665156"/>
    <lineage>
        <taxon>Bacteria</taxon>
        <taxon>Candidatus Saccharimonadota</taxon>
        <taxon>Candidatus Saccharimonadota incertae sedis</taxon>
        <taxon>Candidatus Mycosynbacter</taxon>
    </lineage>
</organism>
<evidence type="ECO:0000259" key="12">
    <source>
        <dbReference type="PROSITE" id="PS51198"/>
    </source>
</evidence>
<evidence type="ECO:0000256" key="1">
    <source>
        <dbReference type="ARBA" id="ARBA00009922"/>
    </source>
</evidence>
<dbReference type="Gene3D" id="1.10.10.160">
    <property type="match status" value="1"/>
</dbReference>
<accession>A0A857MKJ4</accession>
<comment type="similarity">
    <text evidence="1">Belongs to the helicase family. UvrD subfamily.</text>
</comment>